<dbReference type="NCBIfam" id="TIGR02888">
    <property type="entry name" value="spore_YlmC_YmxH"/>
    <property type="match status" value="1"/>
</dbReference>
<comment type="caution">
    <text evidence="2">The sequence shown here is derived from an EMBL/GenBank/DDBJ whole genome shotgun (WGS) entry which is preliminary data.</text>
</comment>
<evidence type="ECO:0000313" key="2">
    <source>
        <dbReference type="EMBL" id="KAB3538576.1"/>
    </source>
</evidence>
<dbReference type="AlphaFoldDB" id="A0A6I0FH65"/>
<proteinExistence type="predicted"/>
<gene>
    <name evidence="2" type="ORF">F8154_01400</name>
</gene>
<dbReference type="EMBL" id="WBZC01000004">
    <property type="protein sequence ID" value="KAB3538576.1"/>
    <property type="molecule type" value="Genomic_DNA"/>
</dbReference>
<dbReference type="InterPro" id="IPR014238">
    <property type="entry name" value="Spore_YlmC/YmxH"/>
</dbReference>
<dbReference type="InterPro" id="IPR011033">
    <property type="entry name" value="PRC_barrel-like_sf"/>
</dbReference>
<dbReference type="Proteomes" id="UP000432715">
    <property type="component" value="Unassembled WGS sequence"/>
</dbReference>
<evidence type="ECO:0000313" key="3">
    <source>
        <dbReference type="Proteomes" id="UP000432715"/>
    </source>
</evidence>
<dbReference type="PANTHER" id="PTHR40061">
    <property type="entry name" value="SPORULATION PROTEIN YLMC-RELATED"/>
    <property type="match status" value="1"/>
</dbReference>
<name>A0A6I0FH65_9FIRM</name>
<feature type="domain" description="PRC-barrel" evidence="1">
    <location>
        <begin position="2"/>
        <end position="75"/>
    </location>
</feature>
<dbReference type="PANTHER" id="PTHR40061:SF1">
    <property type="entry name" value="SPORULATION PROTEIN YLMC-RELATED"/>
    <property type="match status" value="1"/>
</dbReference>
<protein>
    <submittedName>
        <fullName evidence="2">YlmC/YmxH family sporulation protein</fullName>
    </submittedName>
</protein>
<organism evidence="2 3">
    <name type="scientific">Alkaliphilus pronyensis</name>
    <dbReference type="NCBI Taxonomy" id="1482732"/>
    <lineage>
        <taxon>Bacteria</taxon>
        <taxon>Bacillati</taxon>
        <taxon>Bacillota</taxon>
        <taxon>Clostridia</taxon>
        <taxon>Peptostreptococcales</taxon>
        <taxon>Natronincolaceae</taxon>
        <taxon>Alkaliphilus</taxon>
    </lineage>
</organism>
<dbReference type="InterPro" id="IPR027275">
    <property type="entry name" value="PRC-brl_dom"/>
</dbReference>
<keyword evidence="3" id="KW-1185">Reference proteome</keyword>
<evidence type="ECO:0000259" key="1">
    <source>
        <dbReference type="Pfam" id="PF05239"/>
    </source>
</evidence>
<dbReference type="Pfam" id="PF05239">
    <property type="entry name" value="PRC"/>
    <property type="match status" value="1"/>
</dbReference>
<accession>A0A6I0FH65</accession>
<dbReference type="SUPFAM" id="SSF50346">
    <property type="entry name" value="PRC-barrel domain"/>
    <property type="match status" value="1"/>
</dbReference>
<sequence length="108" mass="12247">MLRASELTQKEVINISDGKRIGMIVDLEIDLLKGKINAIIIPGEGKFMGLFGKEQDYEISWNQIKKIGDDVILIELKNSIEPYKSQEDGKKAVLEPEFIQRSNKEEAL</sequence>
<dbReference type="RefSeq" id="WP_151859803.1">
    <property type="nucleotide sequence ID" value="NZ_WBZC01000004.1"/>
</dbReference>
<dbReference type="OrthoDB" id="6024937at2"/>
<dbReference type="Gene3D" id="2.30.30.240">
    <property type="entry name" value="PRC-barrel domain"/>
    <property type="match status" value="1"/>
</dbReference>
<reference evidence="2 3" key="1">
    <citation type="submission" date="2019-10" db="EMBL/GenBank/DDBJ databases">
        <title>Alkaliphilus serpentinus sp. nov. and Alkaliphilus pronyensis sp. nov., two novel anaerobic alkaliphilic species isolated from the serpentinized-hosted hydrothermal field of the Prony Bay (New Caledonia).</title>
        <authorList>
            <person name="Postec A."/>
        </authorList>
    </citation>
    <scope>NUCLEOTIDE SEQUENCE [LARGE SCALE GENOMIC DNA]</scope>
    <source>
        <strain evidence="2 3">LacV</strain>
    </source>
</reference>